<dbReference type="RefSeq" id="WP_285760491.1">
    <property type="nucleotide sequence ID" value="NZ_BSQG01000005.1"/>
</dbReference>
<gene>
    <name evidence="1" type="ORF">Nans01_33870</name>
</gene>
<comment type="caution">
    <text evidence="1">The sequence shown here is derived from an EMBL/GenBank/DDBJ whole genome shotgun (WGS) entry which is preliminary data.</text>
</comment>
<sequence>MPGHHPELTAVADSIALNGPGVGVLDLAQHALDFYTIRYSDYPPRVLASEVARCRSLLIDHSTVSTDMRRVVGWLSALLGNLAHHTGDAPGAFVHLGAASRAGVRVGEPRLTGWALGAQSMAAMAQDRPAEALELAEQAAEYADTPLRRAQTTAWCRLRPLAALGDWGRLDESVAASQLHMDAADREEGGRFGFDRAEFHLHLGEALLGRDPAAAGRHAETSAGLKRAGSPGWAAATAVLARAHAAARDSRSATVLGVGVLESVPSGALRATTRGRLRQLATDLHGQPGAEDLRAALRDEG</sequence>
<proteinExistence type="predicted"/>
<protein>
    <submittedName>
        <fullName evidence="1">Uncharacterized protein</fullName>
    </submittedName>
</protein>
<organism evidence="1 2">
    <name type="scientific">Nocardiopsis ansamitocini</name>
    <dbReference type="NCBI Taxonomy" id="1670832"/>
    <lineage>
        <taxon>Bacteria</taxon>
        <taxon>Bacillati</taxon>
        <taxon>Actinomycetota</taxon>
        <taxon>Actinomycetes</taxon>
        <taxon>Streptosporangiales</taxon>
        <taxon>Nocardiopsidaceae</taxon>
        <taxon>Nocardiopsis</taxon>
    </lineage>
</organism>
<dbReference type="AlphaFoldDB" id="A0A9W6UHM8"/>
<keyword evidence="2" id="KW-1185">Reference proteome</keyword>
<name>A0A9W6UHM8_9ACTN</name>
<dbReference type="Proteomes" id="UP001165092">
    <property type="component" value="Unassembled WGS sequence"/>
</dbReference>
<evidence type="ECO:0000313" key="2">
    <source>
        <dbReference type="Proteomes" id="UP001165092"/>
    </source>
</evidence>
<dbReference type="EMBL" id="BSQG01000005">
    <property type="protein sequence ID" value="GLU49036.1"/>
    <property type="molecule type" value="Genomic_DNA"/>
</dbReference>
<accession>A0A9W6UHM8</accession>
<reference evidence="1" key="1">
    <citation type="submission" date="2023-02" db="EMBL/GenBank/DDBJ databases">
        <title>Nocardiopsis ansamitocini NBRC 112285.</title>
        <authorList>
            <person name="Ichikawa N."/>
            <person name="Sato H."/>
            <person name="Tonouchi N."/>
        </authorList>
    </citation>
    <scope>NUCLEOTIDE SEQUENCE</scope>
    <source>
        <strain evidence="1">NBRC 112285</strain>
    </source>
</reference>
<evidence type="ECO:0000313" key="1">
    <source>
        <dbReference type="EMBL" id="GLU49036.1"/>
    </source>
</evidence>